<dbReference type="OrthoDB" id="6435003at2759"/>
<gene>
    <name evidence="2" type="primary">AVEN_386_1</name>
    <name evidence="2" type="ORF">NPIL_357031</name>
</gene>
<evidence type="ECO:0000256" key="1">
    <source>
        <dbReference type="SAM" id="MobiDB-lite"/>
    </source>
</evidence>
<proteinExistence type="predicted"/>
<dbReference type="InterPro" id="IPR046341">
    <property type="entry name" value="SET_dom_sf"/>
</dbReference>
<dbReference type="AlphaFoldDB" id="A0A8X6U332"/>
<evidence type="ECO:0000313" key="2">
    <source>
        <dbReference type="EMBL" id="GFT69989.1"/>
    </source>
</evidence>
<evidence type="ECO:0000313" key="3">
    <source>
        <dbReference type="Proteomes" id="UP000887013"/>
    </source>
</evidence>
<name>A0A8X6U332_NEPPI</name>
<feature type="region of interest" description="Disordered" evidence="1">
    <location>
        <begin position="1"/>
        <end position="23"/>
    </location>
</feature>
<dbReference type="EMBL" id="BMAW01069657">
    <property type="protein sequence ID" value="GFT69989.1"/>
    <property type="molecule type" value="Genomic_DNA"/>
</dbReference>
<organism evidence="2 3">
    <name type="scientific">Nephila pilipes</name>
    <name type="common">Giant wood spider</name>
    <name type="synonym">Nephila maculata</name>
    <dbReference type="NCBI Taxonomy" id="299642"/>
    <lineage>
        <taxon>Eukaryota</taxon>
        <taxon>Metazoa</taxon>
        <taxon>Ecdysozoa</taxon>
        <taxon>Arthropoda</taxon>
        <taxon>Chelicerata</taxon>
        <taxon>Arachnida</taxon>
        <taxon>Araneae</taxon>
        <taxon>Araneomorphae</taxon>
        <taxon>Entelegynae</taxon>
        <taxon>Araneoidea</taxon>
        <taxon>Nephilidae</taxon>
        <taxon>Nephila</taxon>
    </lineage>
</organism>
<sequence length="88" mass="10020">MPQHPHKKTKLSGIKWNGEQKGKTEDTLEEVADLLHLPTDLFSVRDPEDDVYEYTVFTKQRVRGGVHFGPYGGHVTKDQKESSNVIEV</sequence>
<keyword evidence="3" id="KW-1185">Reference proteome</keyword>
<comment type="caution">
    <text evidence="2">The sequence shown here is derived from an EMBL/GenBank/DDBJ whole genome shotgun (WGS) entry which is preliminary data.</text>
</comment>
<reference evidence="2" key="1">
    <citation type="submission" date="2020-08" db="EMBL/GenBank/DDBJ databases">
        <title>Multicomponent nature underlies the extraordinary mechanical properties of spider dragline silk.</title>
        <authorList>
            <person name="Kono N."/>
            <person name="Nakamura H."/>
            <person name="Mori M."/>
            <person name="Yoshida Y."/>
            <person name="Ohtoshi R."/>
            <person name="Malay A.D."/>
            <person name="Moran D.A.P."/>
            <person name="Tomita M."/>
            <person name="Numata K."/>
            <person name="Arakawa K."/>
        </authorList>
    </citation>
    <scope>NUCLEOTIDE SEQUENCE</scope>
</reference>
<feature type="compositionally biased region" description="Basic residues" evidence="1">
    <location>
        <begin position="1"/>
        <end position="10"/>
    </location>
</feature>
<accession>A0A8X6U332</accession>
<protein>
    <submittedName>
        <fullName evidence="2">Uncharacterized protein</fullName>
    </submittedName>
</protein>
<dbReference type="Proteomes" id="UP000887013">
    <property type="component" value="Unassembled WGS sequence"/>
</dbReference>
<dbReference type="Gene3D" id="2.170.270.10">
    <property type="entry name" value="SET domain"/>
    <property type="match status" value="1"/>
</dbReference>